<comment type="caution">
    <text evidence="7">Lacks conserved residue(s) required for the propagation of feature annotation.</text>
</comment>
<dbReference type="InterPro" id="IPR000257">
    <property type="entry name" value="Uroporphyrinogen_deCOase"/>
</dbReference>
<dbReference type="CDD" id="cd00717">
    <property type="entry name" value="URO-D"/>
    <property type="match status" value="1"/>
</dbReference>
<dbReference type="Gene3D" id="3.20.20.210">
    <property type="match status" value="1"/>
</dbReference>
<feature type="domain" description="Uroporphyrinogen decarboxylase (URO-D)" evidence="8">
    <location>
        <begin position="140"/>
        <end position="156"/>
    </location>
</feature>
<comment type="similarity">
    <text evidence="2 7">Belongs to the uroporphyrinogen decarboxylase family.</text>
</comment>
<evidence type="ECO:0000256" key="2">
    <source>
        <dbReference type="ARBA" id="ARBA00009935"/>
    </source>
</evidence>
<dbReference type="Proteomes" id="UP001279642">
    <property type="component" value="Unassembled WGS sequence"/>
</dbReference>
<evidence type="ECO:0000313" key="9">
    <source>
        <dbReference type="EMBL" id="MDY0881981.1"/>
    </source>
</evidence>
<dbReference type="InterPro" id="IPR006361">
    <property type="entry name" value="Uroporphyrinogen_deCO2ase_HemE"/>
</dbReference>
<dbReference type="EC" id="4.1.1.37" evidence="3 7"/>
<dbReference type="PANTHER" id="PTHR21091">
    <property type="entry name" value="METHYLTETRAHYDROFOLATE:HOMOCYSTEINE METHYLTRANSFERASE RELATED"/>
    <property type="match status" value="1"/>
</dbReference>
<evidence type="ECO:0000256" key="6">
    <source>
        <dbReference type="ARBA" id="ARBA00023244"/>
    </source>
</evidence>
<evidence type="ECO:0000256" key="3">
    <source>
        <dbReference type="ARBA" id="ARBA00012288"/>
    </source>
</evidence>
<keyword evidence="5 7" id="KW-0456">Lyase</keyword>
<comment type="caution">
    <text evidence="9">The sequence shown here is derived from an EMBL/GenBank/DDBJ whole genome shotgun (WGS) entry which is preliminary data.</text>
</comment>
<feature type="binding site" evidence="7">
    <location>
        <begin position="26"/>
        <end position="30"/>
    </location>
    <ligand>
        <name>substrate</name>
    </ligand>
</feature>
<keyword evidence="4 7" id="KW-0210">Decarboxylase</keyword>
<dbReference type="PANTHER" id="PTHR21091:SF169">
    <property type="entry name" value="UROPORPHYRINOGEN DECARBOXYLASE"/>
    <property type="match status" value="1"/>
</dbReference>
<keyword evidence="7" id="KW-0963">Cytoplasm</keyword>
<feature type="binding site" evidence="7">
    <location>
        <position position="323"/>
    </location>
    <ligand>
        <name>substrate</name>
    </ligand>
</feature>
<evidence type="ECO:0000256" key="7">
    <source>
        <dbReference type="HAMAP-Rule" id="MF_00218"/>
    </source>
</evidence>
<dbReference type="RefSeq" id="WP_320507020.1">
    <property type="nucleotide sequence ID" value="NZ_JAXCLW010000001.1"/>
</dbReference>
<accession>A0ABU5E721</accession>
<proteinExistence type="inferred from homology"/>
<dbReference type="InterPro" id="IPR038071">
    <property type="entry name" value="UROD/MetE-like_sf"/>
</dbReference>
<dbReference type="HAMAP" id="MF_00218">
    <property type="entry name" value="URO_D"/>
    <property type="match status" value="1"/>
</dbReference>
<dbReference type="NCBIfam" id="TIGR01464">
    <property type="entry name" value="hemE"/>
    <property type="match status" value="1"/>
</dbReference>
<evidence type="ECO:0000256" key="4">
    <source>
        <dbReference type="ARBA" id="ARBA00022793"/>
    </source>
</evidence>
<feature type="site" description="Transition state stabilizer" evidence="7">
    <location>
        <position position="76"/>
    </location>
</feature>
<feature type="binding site" evidence="7">
    <location>
        <position position="207"/>
    </location>
    <ligand>
        <name>substrate</name>
    </ligand>
</feature>
<dbReference type="PROSITE" id="PS00907">
    <property type="entry name" value="UROD_2"/>
    <property type="match status" value="1"/>
</dbReference>
<dbReference type="Pfam" id="PF01208">
    <property type="entry name" value="URO-D"/>
    <property type="match status" value="1"/>
</dbReference>
<reference evidence="9 10" key="1">
    <citation type="journal article" date="2016" name="Antonie Van Leeuwenhoek">
        <title>Dongia soli sp. nov., isolated from soil from Dokdo, Korea.</title>
        <authorList>
            <person name="Kim D.U."/>
            <person name="Lee H."/>
            <person name="Kim H."/>
            <person name="Kim S.G."/>
            <person name="Ka J.O."/>
        </authorList>
    </citation>
    <scope>NUCLEOTIDE SEQUENCE [LARGE SCALE GENOMIC DNA]</scope>
    <source>
        <strain evidence="9 10">D78</strain>
    </source>
</reference>
<dbReference type="EMBL" id="JAXCLW010000001">
    <property type="protein sequence ID" value="MDY0881981.1"/>
    <property type="molecule type" value="Genomic_DNA"/>
</dbReference>
<comment type="function">
    <text evidence="7">Catalyzes the decarboxylation of four acetate groups of uroporphyrinogen-III to yield coproporphyrinogen-III.</text>
</comment>
<evidence type="ECO:0000256" key="1">
    <source>
        <dbReference type="ARBA" id="ARBA00004804"/>
    </source>
</evidence>
<sequence>MMTSDKLILRSLKGETLARPPFWLMRQAGRYLPEYRAARAKAGSFLDLCYHPDLAAEVTLQPIRRFGMDAAILFCDILVVADGLGQKVRFEEGRGPVLDALNPEDDLRDLQVDRVVPHLGPVYQTVADLRAKLPAETALIGFAGAPWTVASYMIEGCGSRDYAKAKSWIYQRPALFKRLIDLLIEATTRHLAAQIEAGAEVVQLFDSWAGALDHAAMIDWSLQPCRDIVSRLRAKYPAVPVIVFPRGVGAGYLDFAQAGFMQGLGLDTGVPPDWARNAMPGQFALQGNLDPQILVAGGEAMQRSVTSLLAGLNSRPYIFNLGHGIVPETPPEHVAALAELIRNWKA</sequence>
<dbReference type="GO" id="GO:0004853">
    <property type="term" value="F:uroporphyrinogen decarboxylase activity"/>
    <property type="evidence" value="ECO:0007669"/>
    <property type="project" value="UniProtKB-EC"/>
</dbReference>
<comment type="catalytic activity">
    <reaction evidence="7">
        <text>uroporphyrinogen III + 4 H(+) = coproporphyrinogen III + 4 CO2</text>
        <dbReference type="Rhea" id="RHEA:19865"/>
        <dbReference type="ChEBI" id="CHEBI:15378"/>
        <dbReference type="ChEBI" id="CHEBI:16526"/>
        <dbReference type="ChEBI" id="CHEBI:57308"/>
        <dbReference type="ChEBI" id="CHEBI:57309"/>
        <dbReference type="EC" id="4.1.1.37"/>
    </reaction>
</comment>
<comment type="subcellular location">
    <subcellularLocation>
        <location evidence="7">Cytoplasm</location>
    </subcellularLocation>
</comment>
<dbReference type="SUPFAM" id="SSF51726">
    <property type="entry name" value="UROD/MetE-like"/>
    <property type="match status" value="1"/>
</dbReference>
<organism evidence="9 10">
    <name type="scientific">Dongia soli</name>
    <dbReference type="NCBI Taxonomy" id="600628"/>
    <lineage>
        <taxon>Bacteria</taxon>
        <taxon>Pseudomonadati</taxon>
        <taxon>Pseudomonadota</taxon>
        <taxon>Alphaproteobacteria</taxon>
        <taxon>Rhodospirillales</taxon>
        <taxon>Dongiaceae</taxon>
        <taxon>Dongia</taxon>
    </lineage>
</organism>
<evidence type="ECO:0000259" key="8">
    <source>
        <dbReference type="PROSITE" id="PS00907"/>
    </source>
</evidence>
<feature type="binding site" evidence="7">
    <location>
        <position position="76"/>
    </location>
    <ligand>
        <name>substrate</name>
    </ligand>
</feature>
<gene>
    <name evidence="7 9" type="primary">hemE</name>
    <name evidence="9" type="ORF">SMD27_03935</name>
</gene>
<evidence type="ECO:0000313" key="10">
    <source>
        <dbReference type="Proteomes" id="UP001279642"/>
    </source>
</evidence>
<comment type="pathway">
    <text evidence="1 7">Porphyrin-containing compound metabolism; protoporphyrin-IX biosynthesis; coproporphyrinogen-III from 5-aminolevulinate: step 4/4.</text>
</comment>
<evidence type="ECO:0000256" key="5">
    <source>
        <dbReference type="ARBA" id="ARBA00023239"/>
    </source>
</evidence>
<keyword evidence="10" id="KW-1185">Reference proteome</keyword>
<feature type="binding site" evidence="7">
    <location>
        <position position="152"/>
    </location>
    <ligand>
        <name>substrate</name>
    </ligand>
</feature>
<comment type="subunit">
    <text evidence="7">Homodimer.</text>
</comment>
<name>A0ABU5E721_9PROT</name>
<protein>
    <recommendedName>
        <fullName evidence="3 7">Uroporphyrinogen decarboxylase</fullName>
        <shortName evidence="7">UPD</shortName>
        <shortName evidence="7">URO-D</shortName>
        <ecNumber evidence="3 7">4.1.1.37</ecNumber>
    </recommendedName>
</protein>
<keyword evidence="6 7" id="KW-0627">Porphyrin biosynthesis</keyword>